<gene>
    <name evidence="9" type="ORF">A2209_01830</name>
</gene>
<keyword evidence="3" id="KW-0597">Phosphoprotein</keyword>
<name>A0A1F7KF40_9BACT</name>
<comment type="caution">
    <text evidence="9">The sequence shown here is derived from an EMBL/GenBank/DDBJ whole genome shotgun (WGS) entry which is preliminary data.</text>
</comment>
<dbReference type="GO" id="GO:0016036">
    <property type="term" value="P:cellular response to phosphate starvation"/>
    <property type="evidence" value="ECO:0007669"/>
    <property type="project" value="TreeGrafter"/>
</dbReference>
<sequence>MFNKARLKLTIWYLVIIFVISGLFSVAFYHASTREIQRIVKRMQIAQEEWQGRFRNFPLLPPPQRAPSLEELQLAKQRLLMNLVFINGVILVISGGVAYFLAGKTLRPIKLMVDEQNQFISNSSHELRTPLSTLRAEMEGNLLEKHISDKQARKLINSNLEEVGRIQNLSNKLLQLAKLHCSLPIKYTDKLKIKEIIALAVKRVQMLANAKQINFQLKLDDSIVKGDKESLCELFVILLDNAIKFNHKRGTVRIVSKVIGDKVVILVKDQGIGIPEKDKNHIFERFYRSDKSRSQTEGFGLGLSIAKQIVEKHNGVITVKSKIGKGSIFTISLSLVQF</sequence>
<evidence type="ECO:0000313" key="9">
    <source>
        <dbReference type="EMBL" id="OGK66471.1"/>
    </source>
</evidence>
<comment type="catalytic activity">
    <reaction evidence="1">
        <text>ATP + protein L-histidine = ADP + protein N-phospho-L-histidine.</text>
        <dbReference type="EC" id="2.7.13.3"/>
    </reaction>
</comment>
<dbReference type="SUPFAM" id="SSF55874">
    <property type="entry name" value="ATPase domain of HSP90 chaperone/DNA topoisomerase II/histidine kinase"/>
    <property type="match status" value="1"/>
</dbReference>
<dbReference type="GO" id="GO:0000155">
    <property type="term" value="F:phosphorelay sensor kinase activity"/>
    <property type="evidence" value="ECO:0007669"/>
    <property type="project" value="InterPro"/>
</dbReference>
<dbReference type="PANTHER" id="PTHR45453">
    <property type="entry name" value="PHOSPHATE REGULON SENSOR PROTEIN PHOR"/>
    <property type="match status" value="1"/>
</dbReference>
<dbReference type="PRINTS" id="PR00344">
    <property type="entry name" value="BCTRLSENSOR"/>
</dbReference>
<dbReference type="Gene3D" id="3.30.565.10">
    <property type="entry name" value="Histidine kinase-like ATPase, C-terminal domain"/>
    <property type="match status" value="1"/>
</dbReference>
<dbReference type="AlphaFoldDB" id="A0A1F7KF40"/>
<reference evidence="9 10" key="1">
    <citation type="journal article" date="2016" name="Nat. Commun.">
        <title>Thousands of microbial genomes shed light on interconnected biogeochemical processes in an aquifer system.</title>
        <authorList>
            <person name="Anantharaman K."/>
            <person name="Brown C.T."/>
            <person name="Hug L.A."/>
            <person name="Sharon I."/>
            <person name="Castelle C.J."/>
            <person name="Probst A.J."/>
            <person name="Thomas B.C."/>
            <person name="Singh A."/>
            <person name="Wilkins M.J."/>
            <person name="Karaoz U."/>
            <person name="Brodie E.L."/>
            <person name="Williams K.H."/>
            <person name="Hubbard S.S."/>
            <person name="Banfield J.F."/>
        </authorList>
    </citation>
    <scope>NUCLEOTIDE SEQUENCE [LARGE SCALE GENOMIC DNA]</scope>
</reference>
<dbReference type="PROSITE" id="PS50109">
    <property type="entry name" value="HIS_KIN"/>
    <property type="match status" value="1"/>
</dbReference>
<keyword evidence="7" id="KW-0812">Transmembrane</keyword>
<keyword evidence="5" id="KW-0418">Kinase</keyword>
<dbReference type="Pfam" id="PF02518">
    <property type="entry name" value="HATPase_c"/>
    <property type="match status" value="1"/>
</dbReference>
<evidence type="ECO:0000313" key="10">
    <source>
        <dbReference type="Proteomes" id="UP000178450"/>
    </source>
</evidence>
<dbReference type="Proteomes" id="UP000178450">
    <property type="component" value="Unassembled WGS sequence"/>
</dbReference>
<evidence type="ECO:0000256" key="1">
    <source>
        <dbReference type="ARBA" id="ARBA00000085"/>
    </source>
</evidence>
<dbReference type="EC" id="2.7.13.3" evidence="2"/>
<feature type="transmembrane region" description="Helical" evidence="7">
    <location>
        <begin position="12"/>
        <end position="31"/>
    </location>
</feature>
<evidence type="ECO:0000256" key="5">
    <source>
        <dbReference type="ARBA" id="ARBA00022777"/>
    </source>
</evidence>
<keyword evidence="6" id="KW-0902">Two-component regulatory system</keyword>
<keyword evidence="7" id="KW-0472">Membrane</keyword>
<feature type="transmembrane region" description="Helical" evidence="7">
    <location>
        <begin position="79"/>
        <end position="102"/>
    </location>
</feature>
<dbReference type="InterPro" id="IPR005467">
    <property type="entry name" value="His_kinase_dom"/>
</dbReference>
<protein>
    <recommendedName>
        <fullName evidence="2">histidine kinase</fullName>
        <ecNumber evidence="2">2.7.13.3</ecNumber>
    </recommendedName>
</protein>
<dbReference type="CDD" id="cd00082">
    <property type="entry name" value="HisKA"/>
    <property type="match status" value="1"/>
</dbReference>
<dbReference type="GO" id="GO:0005886">
    <property type="term" value="C:plasma membrane"/>
    <property type="evidence" value="ECO:0007669"/>
    <property type="project" value="TreeGrafter"/>
</dbReference>
<dbReference type="InterPro" id="IPR050351">
    <property type="entry name" value="BphY/WalK/GraS-like"/>
</dbReference>
<dbReference type="InterPro" id="IPR003661">
    <property type="entry name" value="HisK_dim/P_dom"/>
</dbReference>
<dbReference type="Pfam" id="PF00512">
    <property type="entry name" value="HisKA"/>
    <property type="match status" value="1"/>
</dbReference>
<evidence type="ECO:0000256" key="7">
    <source>
        <dbReference type="SAM" id="Phobius"/>
    </source>
</evidence>
<dbReference type="Gene3D" id="1.10.287.130">
    <property type="match status" value="1"/>
</dbReference>
<organism evidence="9 10">
    <name type="scientific">Candidatus Roizmanbacteria bacterium RIFOXYA1_FULL_41_12</name>
    <dbReference type="NCBI Taxonomy" id="1802082"/>
    <lineage>
        <taxon>Bacteria</taxon>
        <taxon>Candidatus Roizmaniibacteriota</taxon>
    </lineage>
</organism>
<dbReference type="SUPFAM" id="SSF47384">
    <property type="entry name" value="Homodimeric domain of signal transducing histidine kinase"/>
    <property type="match status" value="1"/>
</dbReference>
<evidence type="ECO:0000256" key="6">
    <source>
        <dbReference type="ARBA" id="ARBA00023012"/>
    </source>
</evidence>
<dbReference type="SMART" id="SM00387">
    <property type="entry name" value="HATPase_c"/>
    <property type="match status" value="1"/>
</dbReference>
<keyword evidence="4" id="KW-0808">Transferase</keyword>
<evidence type="ECO:0000256" key="2">
    <source>
        <dbReference type="ARBA" id="ARBA00012438"/>
    </source>
</evidence>
<feature type="domain" description="Histidine kinase" evidence="8">
    <location>
        <begin position="122"/>
        <end position="337"/>
    </location>
</feature>
<dbReference type="GO" id="GO:0004721">
    <property type="term" value="F:phosphoprotein phosphatase activity"/>
    <property type="evidence" value="ECO:0007669"/>
    <property type="project" value="TreeGrafter"/>
</dbReference>
<dbReference type="SMART" id="SM00388">
    <property type="entry name" value="HisKA"/>
    <property type="match status" value="1"/>
</dbReference>
<dbReference type="InterPro" id="IPR036890">
    <property type="entry name" value="HATPase_C_sf"/>
</dbReference>
<accession>A0A1F7KF40</accession>
<evidence type="ECO:0000259" key="8">
    <source>
        <dbReference type="PROSITE" id="PS50109"/>
    </source>
</evidence>
<dbReference type="CDD" id="cd00075">
    <property type="entry name" value="HATPase"/>
    <property type="match status" value="1"/>
</dbReference>
<dbReference type="PANTHER" id="PTHR45453:SF1">
    <property type="entry name" value="PHOSPHATE REGULON SENSOR PROTEIN PHOR"/>
    <property type="match status" value="1"/>
</dbReference>
<proteinExistence type="predicted"/>
<dbReference type="FunFam" id="3.30.565.10:FF:000006">
    <property type="entry name" value="Sensor histidine kinase WalK"/>
    <property type="match status" value="1"/>
</dbReference>
<evidence type="ECO:0000256" key="4">
    <source>
        <dbReference type="ARBA" id="ARBA00022679"/>
    </source>
</evidence>
<keyword evidence="7" id="KW-1133">Transmembrane helix</keyword>
<dbReference type="InterPro" id="IPR004358">
    <property type="entry name" value="Sig_transdc_His_kin-like_C"/>
</dbReference>
<dbReference type="EMBL" id="MGBG01000007">
    <property type="protein sequence ID" value="OGK66471.1"/>
    <property type="molecule type" value="Genomic_DNA"/>
</dbReference>
<dbReference type="InterPro" id="IPR036097">
    <property type="entry name" value="HisK_dim/P_sf"/>
</dbReference>
<evidence type="ECO:0000256" key="3">
    <source>
        <dbReference type="ARBA" id="ARBA00022553"/>
    </source>
</evidence>
<dbReference type="InterPro" id="IPR003594">
    <property type="entry name" value="HATPase_dom"/>
</dbReference>